<keyword evidence="1" id="KW-1133">Transmembrane helix</keyword>
<evidence type="ECO:0000256" key="1">
    <source>
        <dbReference type="SAM" id="Phobius"/>
    </source>
</evidence>
<dbReference type="STRING" id="1747903.ASR47_102929"/>
<keyword evidence="1" id="KW-0812">Transmembrane</keyword>
<feature type="domain" description="Mce/MlaD" evidence="2">
    <location>
        <begin position="44"/>
        <end position="112"/>
    </location>
</feature>
<feature type="transmembrane region" description="Helical" evidence="1">
    <location>
        <begin position="7"/>
        <end position="28"/>
    </location>
</feature>
<dbReference type="Pfam" id="PF02470">
    <property type="entry name" value="MlaD"/>
    <property type="match status" value="1"/>
</dbReference>
<dbReference type="PANTHER" id="PTHR36698">
    <property type="entry name" value="BLL5892 PROTEIN"/>
    <property type="match status" value="1"/>
</dbReference>
<keyword evidence="1" id="KW-0472">Membrane</keyword>
<evidence type="ECO:0000259" key="2">
    <source>
        <dbReference type="Pfam" id="PF02470"/>
    </source>
</evidence>
<gene>
    <name evidence="3" type="ORF">ASR47_102929</name>
</gene>
<sequence>MENRSHALLTGFFTLTLLIAAILFGVWFNRDRVERVPYLLATTLSVPGLNPQAAVRYRGLEVGKVDAIDFDTQKAGQILVHISVAPDTPVTNTTFATLGYQGVTGIAYIQLDDEQVGSKLLGTTKEKPSLIPLRAGLLDQLEKRGKRILDQAEQITNKVNNLLSTDNQAAMLAAFTEVGKTAKAFGEIPKQLQPTLQQLPQLTDETRKSIAAIKDAGQNVTELSQTWKKLGTDLQAPGGMLDNVNGTVARVGRSVETVASGVSLEVLPQVIELSGEARSSMRALKSTMSTLNEQPQSILFGAPDIAPGPGEPGFSAPAK</sequence>
<name>A0A1A7C6M3_9BURK</name>
<accession>A0A1A7C6M3</accession>
<dbReference type="PANTHER" id="PTHR36698:SF2">
    <property type="entry name" value="MCE_MLAD DOMAIN-CONTAINING PROTEIN"/>
    <property type="match status" value="1"/>
</dbReference>
<reference evidence="3 4" key="1">
    <citation type="submission" date="2016-04" db="EMBL/GenBank/DDBJ databases">
        <title>Draft genome sequence of Janthinobacterium psychrotolerans sp. nov., isolated from freshwater sediments in Denmark.</title>
        <authorList>
            <person name="Gong X."/>
            <person name="Skrivergaard S."/>
            <person name="Korsgaard B.S."/>
            <person name="Schreiber L."/>
            <person name="Marshall I.P."/>
            <person name="Finster K."/>
            <person name="Schramm A."/>
        </authorList>
    </citation>
    <scope>NUCLEOTIDE SEQUENCE [LARGE SCALE GENOMIC DNA]</scope>
    <source>
        <strain evidence="3 4">S3-2</strain>
    </source>
</reference>
<protein>
    <submittedName>
        <fullName evidence="3">Phospholipid/cholesterol/gamma-HCH transport system substrate-binding protein</fullName>
    </submittedName>
</protein>
<organism evidence="3 4">
    <name type="scientific">Janthinobacterium psychrotolerans</name>
    <dbReference type="NCBI Taxonomy" id="1747903"/>
    <lineage>
        <taxon>Bacteria</taxon>
        <taxon>Pseudomonadati</taxon>
        <taxon>Pseudomonadota</taxon>
        <taxon>Betaproteobacteria</taxon>
        <taxon>Burkholderiales</taxon>
        <taxon>Oxalobacteraceae</taxon>
        <taxon>Janthinobacterium</taxon>
    </lineage>
</organism>
<dbReference type="AlphaFoldDB" id="A0A1A7C6M3"/>
<keyword evidence="4" id="KW-1185">Reference proteome</keyword>
<dbReference type="EMBL" id="LOCQ01000034">
    <property type="protein sequence ID" value="OBV41362.1"/>
    <property type="molecule type" value="Genomic_DNA"/>
</dbReference>
<evidence type="ECO:0000313" key="4">
    <source>
        <dbReference type="Proteomes" id="UP000092713"/>
    </source>
</evidence>
<dbReference type="RefSeq" id="WP_065306077.1">
    <property type="nucleotide sequence ID" value="NZ_LOCQ01000034.1"/>
</dbReference>
<dbReference type="Proteomes" id="UP000092713">
    <property type="component" value="Unassembled WGS sequence"/>
</dbReference>
<dbReference type="InterPro" id="IPR003399">
    <property type="entry name" value="Mce/MlaD"/>
</dbReference>
<comment type="caution">
    <text evidence="3">The sequence shown here is derived from an EMBL/GenBank/DDBJ whole genome shotgun (WGS) entry which is preliminary data.</text>
</comment>
<dbReference type="OrthoDB" id="5294672at2"/>
<evidence type="ECO:0000313" key="3">
    <source>
        <dbReference type="EMBL" id="OBV41362.1"/>
    </source>
</evidence>
<proteinExistence type="predicted"/>
<dbReference type="PATRIC" id="fig|1747903.4.peg.5042"/>